<gene>
    <name evidence="2" type="ORF">A605_09960</name>
</gene>
<dbReference type="STRING" id="1121362.A605_09960"/>
<dbReference type="Gene3D" id="3.40.50.1820">
    <property type="entry name" value="alpha/beta hydrolase"/>
    <property type="match status" value="1"/>
</dbReference>
<name>M1MZ91_9CORY</name>
<dbReference type="InterPro" id="IPR008220">
    <property type="entry name" value="HAT_MetX-like"/>
</dbReference>
<dbReference type="Proteomes" id="UP000011723">
    <property type="component" value="Chromosome"/>
</dbReference>
<evidence type="ECO:0000259" key="1">
    <source>
        <dbReference type="Pfam" id="PF00561"/>
    </source>
</evidence>
<dbReference type="PATRIC" id="fig|1121362.3.peg.2015"/>
<dbReference type="PANTHER" id="PTHR32268">
    <property type="entry name" value="HOMOSERINE O-ACETYLTRANSFERASE"/>
    <property type="match status" value="1"/>
</dbReference>
<feature type="domain" description="AB hydrolase-1" evidence="1">
    <location>
        <begin position="58"/>
        <end position="328"/>
    </location>
</feature>
<dbReference type="HOGENOM" id="CLU_028760_2_0_11"/>
<dbReference type="Pfam" id="PF00561">
    <property type="entry name" value="Abhydrolase_1"/>
    <property type="match status" value="1"/>
</dbReference>
<accession>M1MZ91</accession>
<dbReference type="PIRSF" id="PIRSF000443">
    <property type="entry name" value="Homoser_Ac_trans"/>
    <property type="match status" value="1"/>
</dbReference>
<keyword evidence="3" id="KW-1185">Reference proteome</keyword>
<dbReference type="OrthoDB" id="9800754at2"/>
<dbReference type="eggNOG" id="COG2021">
    <property type="taxonomic scope" value="Bacteria"/>
</dbReference>
<proteinExistence type="predicted"/>
<dbReference type="InterPro" id="IPR029058">
    <property type="entry name" value="AB_hydrolase_fold"/>
</dbReference>
<evidence type="ECO:0000313" key="2">
    <source>
        <dbReference type="EMBL" id="AGF72994.1"/>
    </source>
</evidence>
<dbReference type="SUPFAM" id="SSF53474">
    <property type="entry name" value="alpha/beta-Hydrolases"/>
    <property type="match status" value="1"/>
</dbReference>
<dbReference type="AlphaFoldDB" id="M1MZ91"/>
<protein>
    <recommendedName>
        <fullName evidence="1">AB hydrolase-1 domain-containing protein</fullName>
    </recommendedName>
</protein>
<dbReference type="GO" id="GO:0016747">
    <property type="term" value="F:acyltransferase activity, transferring groups other than amino-acyl groups"/>
    <property type="evidence" value="ECO:0007669"/>
    <property type="project" value="InterPro"/>
</dbReference>
<dbReference type="InterPro" id="IPR000073">
    <property type="entry name" value="AB_hydrolase_1"/>
</dbReference>
<dbReference type="EMBL" id="CP003697">
    <property type="protein sequence ID" value="AGF72994.1"/>
    <property type="molecule type" value="Genomic_DNA"/>
</dbReference>
<dbReference type="KEGG" id="chn:A605_09960"/>
<evidence type="ECO:0000313" key="3">
    <source>
        <dbReference type="Proteomes" id="UP000011723"/>
    </source>
</evidence>
<organism evidence="2 3">
    <name type="scientific">Corynebacterium halotolerans YIM 70093 = DSM 44683</name>
    <dbReference type="NCBI Taxonomy" id="1121362"/>
    <lineage>
        <taxon>Bacteria</taxon>
        <taxon>Bacillati</taxon>
        <taxon>Actinomycetota</taxon>
        <taxon>Actinomycetes</taxon>
        <taxon>Mycobacteriales</taxon>
        <taxon>Corynebacteriaceae</taxon>
        <taxon>Corynebacterium</taxon>
    </lineage>
</organism>
<reference evidence="2 3" key="1">
    <citation type="journal article" date="2012" name="Stand. Genomic Sci.">
        <title>Genome sequence of the halotolerant bacterium Corynebacterium halotolerans type strain YIM 70093(T) (= DSM 44683(T)).</title>
        <authorList>
            <person name="Ruckert C."/>
            <person name="Albersmeier A."/>
            <person name="Al-Dilaimi A."/>
            <person name="Niehaus K."/>
            <person name="Szczepanowski R."/>
            <person name="Kalinowski J."/>
        </authorList>
    </citation>
    <scope>NUCLEOTIDE SEQUENCE [LARGE SCALE GENOMIC DNA]</scope>
    <source>
        <strain evidence="2">YIM 70093</strain>
    </source>
</reference>
<sequence>MYTNDFYSPEVQGPYEKIGIGRLELENGGVIENCELAVATRGTLNKKKDNAVLLPTWFTGTHKTWIEHYIGSGHTLDPEKYFIVIVNQIGNGLSTSPHNTGDPSITGPKFPFVSTGDDVTAQERLLREHFGITELFAIVGIAMGGLQGYEWAVRYPQRVHRLASIAAGPHNTPHDHLFTEVLIEQITSDPGFSGGEYASHEDVAEGLKRHAHIWAVLGLSTEWWRWEDWRDLGVNSREEAVTEFLEPAFTALDPNSVVTMARKWQLSDVTRHTGGDLAAALGGITARVFVLPINFDMFVTPMDCAEETKLIPRGQLHVIRDEAGHFALYNISRTYMEQIDRNLRELFASR</sequence>
<dbReference type="RefSeq" id="WP_015401413.1">
    <property type="nucleotide sequence ID" value="NC_020302.1"/>
</dbReference>
<dbReference type="PANTHER" id="PTHR32268:SF15">
    <property type="entry name" value="HOMOSERINE ACETYLTRANSFERASE FAMILY PROTEIN (AFU_ORTHOLOGUE AFUA_1G15350)"/>
    <property type="match status" value="1"/>
</dbReference>
<dbReference type="NCBIfam" id="NF005757">
    <property type="entry name" value="PRK07581.1"/>
    <property type="match status" value="1"/>
</dbReference>